<feature type="transmembrane region" description="Helical" evidence="1">
    <location>
        <begin position="365"/>
        <end position="385"/>
    </location>
</feature>
<feature type="transmembrane region" description="Helical" evidence="1">
    <location>
        <begin position="240"/>
        <end position="263"/>
    </location>
</feature>
<feature type="transmembrane region" description="Helical" evidence="1">
    <location>
        <begin position="6"/>
        <end position="27"/>
    </location>
</feature>
<feature type="transmembrane region" description="Helical" evidence="1">
    <location>
        <begin position="208"/>
        <end position="228"/>
    </location>
</feature>
<dbReference type="Proteomes" id="UP000005317">
    <property type="component" value="Unassembled WGS sequence"/>
</dbReference>
<dbReference type="InterPro" id="IPR025105">
    <property type="entry name" value="DUF4010"/>
</dbReference>
<dbReference type="EMBL" id="JH651384">
    <property type="protein sequence ID" value="EIJ34367.1"/>
    <property type="molecule type" value="Genomic_DNA"/>
</dbReference>
<organism evidence="4 5">
    <name type="scientific">Thiothrix nivea (strain ATCC 35100 / DSM 5205 / JP2)</name>
    <dbReference type="NCBI Taxonomy" id="870187"/>
    <lineage>
        <taxon>Bacteria</taxon>
        <taxon>Pseudomonadati</taxon>
        <taxon>Pseudomonadota</taxon>
        <taxon>Gammaproteobacteria</taxon>
        <taxon>Thiotrichales</taxon>
        <taxon>Thiotrichaceae</taxon>
        <taxon>Thiothrix</taxon>
    </lineage>
</organism>
<dbReference type="RefSeq" id="WP_002708298.1">
    <property type="nucleotide sequence ID" value="NZ_JH651384.1"/>
</dbReference>
<sequence>MNTEQTIFFQLGVALVIGLLIGVERGWQRREAREGQRIAGVRTYGLTGLLGGCSALLAGLVGPYVIGLVFIGMVGVFTAVYIANLRQGEGLDVSITGVVAALLVFILGALAVSGMEEIAVAVGVVALLLLEYKPLLHRWVNALEESELRAASKLLLISAVVLPLLPDRGFGPWQALNPYAMWWMVVLVAAISFIGYFALKLGGARKGAVLTGLASGLVSSTALTLSFSRLARHEAALTPALATGILLACGTMLPRMLLVASLINRDIFNALWPAATVMAVLVYLPALYYWFTANFNQPEPRTQLRNPLELKTALGFGLLLALILLLGRALQEWLGETGVLLLAAASGVADVDAITLSLARLSQNGLALQVAAYGIVIAAAVNSLVKAGIATAIGGWGIGLRVGVPLLLSAAAGIGVSLGIA</sequence>
<feature type="transmembrane region" description="Helical" evidence="1">
    <location>
        <begin position="310"/>
        <end position="327"/>
    </location>
</feature>
<feature type="domain" description="DUF4010" evidence="3">
    <location>
        <begin position="186"/>
        <end position="394"/>
    </location>
</feature>
<gene>
    <name evidence="4" type="ORF">Thini_1786</name>
</gene>
<dbReference type="PANTHER" id="PTHR39084:SF1">
    <property type="entry name" value="DUF4010 DOMAIN-CONTAINING PROTEIN"/>
    <property type="match status" value="1"/>
</dbReference>
<feature type="transmembrane region" description="Helical" evidence="1">
    <location>
        <begin position="64"/>
        <end position="83"/>
    </location>
</feature>
<feature type="transmembrane region" description="Helical" evidence="1">
    <location>
        <begin position="39"/>
        <end position="58"/>
    </location>
</feature>
<dbReference type="PANTHER" id="PTHR39084">
    <property type="entry name" value="MEMBRANE PROTEIN-RELATED"/>
    <property type="match status" value="1"/>
</dbReference>
<feature type="transmembrane region" description="Helical" evidence="1">
    <location>
        <begin position="180"/>
        <end position="199"/>
    </location>
</feature>
<dbReference type="AlphaFoldDB" id="A0A656HD74"/>
<dbReference type="InterPro" id="IPR049177">
    <property type="entry name" value="MgtC_SapB_SrpB_YhiD_N"/>
</dbReference>
<feature type="transmembrane region" description="Helical" evidence="1">
    <location>
        <begin position="90"/>
        <end position="112"/>
    </location>
</feature>
<feature type="domain" description="MgtC/SapB/SrpB/YhiD N-terminal" evidence="2">
    <location>
        <begin position="11"/>
        <end position="138"/>
    </location>
</feature>
<dbReference type="Pfam" id="PF02308">
    <property type="entry name" value="MgtC"/>
    <property type="match status" value="1"/>
</dbReference>
<proteinExistence type="predicted"/>
<protein>
    <submittedName>
        <fullName evidence="4">Uncharacterized protein</fullName>
    </submittedName>
</protein>
<feature type="transmembrane region" description="Helical" evidence="1">
    <location>
        <begin position="397"/>
        <end position="420"/>
    </location>
</feature>
<accession>A0A656HD74</accession>
<name>A0A656HD74_THINJ</name>
<feature type="transmembrane region" description="Helical" evidence="1">
    <location>
        <begin position="270"/>
        <end position="290"/>
    </location>
</feature>
<keyword evidence="1" id="KW-1133">Transmembrane helix</keyword>
<feature type="transmembrane region" description="Helical" evidence="1">
    <location>
        <begin position="339"/>
        <end position="359"/>
    </location>
</feature>
<keyword evidence="5" id="KW-1185">Reference proteome</keyword>
<reference evidence="5" key="1">
    <citation type="journal article" date="2011" name="Stand. Genomic Sci.">
        <title>Genome sequence of the filamentous, gliding Thiothrix nivea neotype strain (JP2(T)).</title>
        <authorList>
            <person name="Lapidus A."/>
            <person name="Nolan M."/>
            <person name="Lucas S."/>
            <person name="Glavina Del Rio T."/>
            <person name="Tice H."/>
            <person name="Cheng J.F."/>
            <person name="Tapia R."/>
            <person name="Han C."/>
            <person name="Goodwin L."/>
            <person name="Pitluck S."/>
            <person name="Liolios K."/>
            <person name="Pagani I."/>
            <person name="Ivanova N."/>
            <person name="Huntemann M."/>
            <person name="Mavromatis K."/>
            <person name="Mikhailova N."/>
            <person name="Pati A."/>
            <person name="Chen A."/>
            <person name="Palaniappan K."/>
            <person name="Land M."/>
            <person name="Brambilla E.M."/>
            <person name="Rohde M."/>
            <person name="Abt B."/>
            <person name="Verbarg S."/>
            <person name="Goker M."/>
            <person name="Bristow J."/>
            <person name="Eisen J.A."/>
            <person name="Markowitz V."/>
            <person name="Hugenholtz P."/>
            <person name="Kyrpides N.C."/>
            <person name="Klenk H.P."/>
            <person name="Woyke T."/>
        </authorList>
    </citation>
    <scope>NUCLEOTIDE SEQUENCE [LARGE SCALE GENOMIC DNA]</scope>
    <source>
        <strain evidence="5">ATCC 35100 / DSM 5205 / JP2</strain>
    </source>
</reference>
<evidence type="ECO:0000313" key="5">
    <source>
        <dbReference type="Proteomes" id="UP000005317"/>
    </source>
</evidence>
<keyword evidence="1" id="KW-0812">Transmembrane</keyword>
<evidence type="ECO:0000259" key="2">
    <source>
        <dbReference type="Pfam" id="PF02308"/>
    </source>
</evidence>
<evidence type="ECO:0000256" key="1">
    <source>
        <dbReference type="SAM" id="Phobius"/>
    </source>
</evidence>
<dbReference type="OrthoDB" id="9813718at2"/>
<keyword evidence="1" id="KW-0472">Membrane</keyword>
<evidence type="ECO:0000259" key="3">
    <source>
        <dbReference type="Pfam" id="PF13194"/>
    </source>
</evidence>
<dbReference type="Pfam" id="PF13194">
    <property type="entry name" value="DUF4010"/>
    <property type="match status" value="1"/>
</dbReference>
<evidence type="ECO:0000313" key="4">
    <source>
        <dbReference type="EMBL" id="EIJ34367.1"/>
    </source>
</evidence>